<dbReference type="Proteomes" id="UP001596411">
    <property type="component" value="Unassembled WGS sequence"/>
</dbReference>
<evidence type="ECO:0000313" key="2">
    <source>
        <dbReference type="Proteomes" id="UP001596411"/>
    </source>
</evidence>
<gene>
    <name evidence="1" type="ORF">ACFQH5_20540</name>
</gene>
<evidence type="ECO:0000313" key="1">
    <source>
        <dbReference type="EMBL" id="MFC7091934.1"/>
    </source>
</evidence>
<name>A0ABW2F4Q5_9GAMM</name>
<proteinExistence type="predicted"/>
<keyword evidence="2" id="KW-1185">Reference proteome</keyword>
<organism evidence="1 2">
    <name type="scientific">Halomonas salifodinae</name>
    <dbReference type="NCBI Taxonomy" id="438745"/>
    <lineage>
        <taxon>Bacteria</taxon>
        <taxon>Pseudomonadati</taxon>
        <taxon>Pseudomonadota</taxon>
        <taxon>Gammaproteobacteria</taxon>
        <taxon>Oceanospirillales</taxon>
        <taxon>Halomonadaceae</taxon>
        <taxon>Halomonas</taxon>
    </lineage>
</organism>
<dbReference type="RefSeq" id="WP_346064035.1">
    <property type="nucleotide sequence ID" value="NZ_BAAADR010000032.1"/>
</dbReference>
<dbReference type="EMBL" id="JBHSZP010000054">
    <property type="protein sequence ID" value="MFC7091934.1"/>
    <property type="molecule type" value="Genomic_DNA"/>
</dbReference>
<protein>
    <submittedName>
        <fullName evidence="1">Uncharacterized protein</fullName>
    </submittedName>
</protein>
<reference evidence="2" key="1">
    <citation type="journal article" date="2019" name="Int. J. Syst. Evol. Microbiol.">
        <title>The Global Catalogue of Microorganisms (GCM) 10K type strain sequencing project: providing services to taxonomists for standard genome sequencing and annotation.</title>
        <authorList>
            <consortium name="The Broad Institute Genomics Platform"/>
            <consortium name="The Broad Institute Genome Sequencing Center for Infectious Disease"/>
            <person name="Wu L."/>
            <person name="Ma J."/>
        </authorList>
    </citation>
    <scope>NUCLEOTIDE SEQUENCE [LARGE SCALE GENOMIC DNA]</scope>
    <source>
        <strain evidence="2">CGMCC 1.13666</strain>
    </source>
</reference>
<comment type="caution">
    <text evidence="1">The sequence shown here is derived from an EMBL/GenBank/DDBJ whole genome shotgun (WGS) entry which is preliminary data.</text>
</comment>
<accession>A0ABW2F4Q5</accession>
<sequence>MGIKNMSYTTCEQVLCLREAAIRMEKQRDLLAEALRKIASCESMVDGDVVSVARAALAAADGDGGGDG</sequence>